<evidence type="ECO:0000313" key="3">
    <source>
        <dbReference type="Proteomes" id="UP000320876"/>
    </source>
</evidence>
<proteinExistence type="predicted"/>
<accession>A0A542DIA9</accession>
<sequence>MRTRGGGGRELSYADADFPADPYPGARPGGSFVHLDEIGHALGHHTGGWHLAAGDALEDWLTTRGAPGLARRRPVLAYGSNACPAKITWLRTELGLTGPVVALHAECHDLAAVWAAGLRQRDGQRPATLAALPRAVERHAVWLATEEQIRVLDVCEGRGERYHLSRLHSGTVTLEDGTVLGEPLAYTAAGPQRMPLLAGGTPVRTAEVGQAEARLLRGDPATSHGLTVTVL</sequence>
<reference evidence="2 3" key="1">
    <citation type="submission" date="2019-06" db="EMBL/GenBank/DDBJ databases">
        <title>Sequencing the genomes of 1000 actinobacteria strains.</title>
        <authorList>
            <person name="Klenk H.-P."/>
        </authorList>
    </citation>
    <scope>NUCLEOTIDE SEQUENCE [LARGE SCALE GENOMIC DNA]</scope>
    <source>
        <strain evidence="2 3">DSM 45679</strain>
    </source>
</reference>
<keyword evidence="3" id="KW-1185">Reference proteome</keyword>
<evidence type="ECO:0000313" key="2">
    <source>
        <dbReference type="EMBL" id="TQJ02838.1"/>
    </source>
</evidence>
<dbReference type="RefSeq" id="WP_342779423.1">
    <property type="nucleotide sequence ID" value="NZ_VFML01000001.1"/>
</dbReference>
<dbReference type="AlphaFoldDB" id="A0A542DIA9"/>
<organism evidence="2 3">
    <name type="scientific">Amycolatopsis cihanbeyliensis</name>
    <dbReference type="NCBI Taxonomy" id="1128664"/>
    <lineage>
        <taxon>Bacteria</taxon>
        <taxon>Bacillati</taxon>
        <taxon>Actinomycetota</taxon>
        <taxon>Actinomycetes</taxon>
        <taxon>Pseudonocardiales</taxon>
        <taxon>Pseudonocardiaceae</taxon>
        <taxon>Amycolatopsis</taxon>
    </lineage>
</organism>
<evidence type="ECO:0000256" key="1">
    <source>
        <dbReference type="SAM" id="MobiDB-lite"/>
    </source>
</evidence>
<protein>
    <submittedName>
        <fullName evidence="2">Uncharacterized protein</fullName>
    </submittedName>
</protein>
<feature type="region of interest" description="Disordered" evidence="1">
    <location>
        <begin position="1"/>
        <end position="20"/>
    </location>
</feature>
<dbReference type="Proteomes" id="UP000320876">
    <property type="component" value="Unassembled WGS sequence"/>
</dbReference>
<name>A0A542DIA9_AMYCI</name>
<gene>
    <name evidence="2" type="ORF">FB471_2584</name>
</gene>
<dbReference type="EMBL" id="VFML01000001">
    <property type="protein sequence ID" value="TQJ02838.1"/>
    <property type="molecule type" value="Genomic_DNA"/>
</dbReference>
<comment type="caution">
    <text evidence="2">The sequence shown here is derived from an EMBL/GenBank/DDBJ whole genome shotgun (WGS) entry which is preliminary data.</text>
</comment>